<dbReference type="EMBL" id="JAAVJS010000004">
    <property type="protein sequence ID" value="NJX14566.1"/>
    <property type="molecule type" value="Genomic_DNA"/>
</dbReference>
<evidence type="ECO:0000256" key="3">
    <source>
        <dbReference type="ARBA" id="ARBA00023163"/>
    </source>
</evidence>
<dbReference type="InterPro" id="IPR000524">
    <property type="entry name" value="Tscrpt_reg_HTH_GntR"/>
</dbReference>
<keyword evidence="2" id="KW-0238">DNA-binding</keyword>
<evidence type="ECO:0000313" key="6">
    <source>
        <dbReference type="Proteomes" id="UP000760545"/>
    </source>
</evidence>
<dbReference type="SUPFAM" id="SSF46785">
    <property type="entry name" value="Winged helix' DNA-binding domain"/>
    <property type="match status" value="1"/>
</dbReference>
<dbReference type="PROSITE" id="PS50949">
    <property type="entry name" value="HTH_GNTR"/>
    <property type="match status" value="1"/>
</dbReference>
<dbReference type="Gene3D" id="1.10.10.10">
    <property type="entry name" value="Winged helix-like DNA-binding domain superfamily/Winged helix DNA-binding domain"/>
    <property type="match status" value="1"/>
</dbReference>
<dbReference type="Gene3D" id="3.40.50.2300">
    <property type="match status" value="2"/>
</dbReference>
<sequence length="348" mass="40144">MDAINYIDINKNSRVPMYQQIVDSIINNISNGNIVLNEKLPSINTISEDFYLSRDTVEKAYGILKERNIIVSIPRRGYYVSKIEATHKLKILFLVNKLSSYKMKMYNSFLDRIGLNSKIDLVVYHCDEFFFLNTLKNNKAGYDYYVIMPHFKTETLQHTSYTDAVIKAINTIPKSKLMILDNLMPPFTDGIGAVYQEFDKDIYEALNDGMSKISKYKKMVLIYPENSVYPFPRRILHGFRKFCLENEIDYEILGEVCDDMVFKKGDLFITIEESDLVDLVNQIRENELKMGDEVGVISYNDTPLKQLLGIAVVSTDFRIMGEMAAQMILSGENSKIKVPFYFIDRASV</sequence>
<feature type="domain" description="HTH gntR-type" evidence="4">
    <location>
        <begin position="15"/>
        <end position="83"/>
    </location>
</feature>
<keyword evidence="3" id="KW-0804">Transcription</keyword>
<comment type="caution">
    <text evidence="5">The sequence shown here is derived from an EMBL/GenBank/DDBJ whole genome shotgun (WGS) entry which is preliminary data.</text>
</comment>
<dbReference type="SUPFAM" id="SSF53822">
    <property type="entry name" value="Periplasmic binding protein-like I"/>
    <property type="match status" value="1"/>
</dbReference>
<evidence type="ECO:0000259" key="4">
    <source>
        <dbReference type="PROSITE" id="PS50949"/>
    </source>
</evidence>
<dbReference type="InterPro" id="IPR028082">
    <property type="entry name" value="Peripla_BP_I"/>
</dbReference>
<evidence type="ECO:0000313" key="5">
    <source>
        <dbReference type="EMBL" id="NJX14566.1"/>
    </source>
</evidence>
<dbReference type="PANTHER" id="PTHR38445">
    <property type="entry name" value="HTH-TYPE TRANSCRIPTIONAL REPRESSOR YTRA"/>
    <property type="match status" value="1"/>
</dbReference>
<accession>A0ABX1DE48</accession>
<name>A0ABX1DE48_9FLAO</name>
<evidence type="ECO:0000256" key="1">
    <source>
        <dbReference type="ARBA" id="ARBA00023015"/>
    </source>
</evidence>
<dbReference type="PANTHER" id="PTHR38445:SF10">
    <property type="entry name" value="GNTR-FAMILY TRANSCRIPTIONAL REGULATOR"/>
    <property type="match status" value="1"/>
</dbReference>
<reference evidence="5 6" key="1">
    <citation type="submission" date="2020-03" db="EMBL/GenBank/DDBJ databases">
        <title>Tamlana sp. nov, isolated from XXX.</title>
        <authorList>
            <person name="Cao W.R."/>
        </authorList>
    </citation>
    <scope>NUCLEOTIDE SEQUENCE [LARGE SCALE GENOMIC DNA]</scope>
    <source>
        <strain evidence="5 6">HST1-43</strain>
    </source>
</reference>
<gene>
    <name evidence="5" type="ORF">HC176_03580</name>
</gene>
<keyword evidence="1" id="KW-0805">Transcription regulation</keyword>
<dbReference type="Proteomes" id="UP000760545">
    <property type="component" value="Unassembled WGS sequence"/>
</dbReference>
<dbReference type="InterPro" id="IPR036388">
    <property type="entry name" value="WH-like_DNA-bd_sf"/>
</dbReference>
<protein>
    <submittedName>
        <fullName evidence="5">GntR family transcriptional regulator</fullName>
    </submittedName>
</protein>
<dbReference type="Pfam" id="PF00392">
    <property type="entry name" value="GntR"/>
    <property type="match status" value="1"/>
</dbReference>
<evidence type="ECO:0000256" key="2">
    <source>
        <dbReference type="ARBA" id="ARBA00023125"/>
    </source>
</evidence>
<organism evidence="5 6">
    <name type="scientific">Tamlana crocina</name>
    <dbReference type="NCBI Taxonomy" id="393006"/>
    <lineage>
        <taxon>Bacteria</taxon>
        <taxon>Pseudomonadati</taxon>
        <taxon>Bacteroidota</taxon>
        <taxon>Flavobacteriia</taxon>
        <taxon>Flavobacteriales</taxon>
        <taxon>Flavobacteriaceae</taxon>
        <taxon>Tamlana</taxon>
    </lineage>
</organism>
<proteinExistence type="predicted"/>
<keyword evidence="6" id="KW-1185">Reference proteome</keyword>
<dbReference type="InterPro" id="IPR036390">
    <property type="entry name" value="WH_DNA-bd_sf"/>
</dbReference>
<dbReference type="SMART" id="SM00345">
    <property type="entry name" value="HTH_GNTR"/>
    <property type="match status" value="1"/>
</dbReference>